<evidence type="ECO:0000256" key="4">
    <source>
        <dbReference type="ARBA" id="ARBA00022989"/>
    </source>
</evidence>
<organism evidence="7 8">
    <name type="scientific">Candidatus Fimihabitans intestinipullorum</name>
    <dbReference type="NCBI Taxonomy" id="2840820"/>
    <lineage>
        <taxon>Bacteria</taxon>
        <taxon>Bacillati</taxon>
        <taxon>Mycoplasmatota</taxon>
        <taxon>Mycoplasmatota incertae sedis</taxon>
        <taxon>Candidatus Fimihabitans</taxon>
    </lineage>
</organism>
<evidence type="ECO:0000313" key="8">
    <source>
        <dbReference type="Proteomes" id="UP000824087"/>
    </source>
</evidence>
<comment type="caution">
    <text evidence="7">The sequence shown here is derived from an EMBL/GenBank/DDBJ whole genome shotgun (WGS) entry which is preliminary data.</text>
</comment>
<gene>
    <name evidence="7" type="ORF">IAD49_04855</name>
</gene>
<dbReference type="PANTHER" id="PTHR13353:SF5">
    <property type="entry name" value="TRANSMEMBRANE PROTEIN 19"/>
    <property type="match status" value="1"/>
</dbReference>
<proteinExistence type="inferred from homology"/>
<comment type="subcellular location">
    <subcellularLocation>
        <location evidence="1">Membrane</location>
        <topology evidence="1">Multi-pass membrane protein</topology>
    </subcellularLocation>
</comment>
<evidence type="ECO:0000256" key="2">
    <source>
        <dbReference type="ARBA" id="ARBA00009012"/>
    </source>
</evidence>
<evidence type="ECO:0000313" key="7">
    <source>
        <dbReference type="EMBL" id="HIU22891.1"/>
    </source>
</evidence>
<feature type="transmembrane region" description="Helical" evidence="6">
    <location>
        <begin position="87"/>
        <end position="104"/>
    </location>
</feature>
<dbReference type="AlphaFoldDB" id="A0A9D1HUD1"/>
<dbReference type="Pfam" id="PF01940">
    <property type="entry name" value="DUF92"/>
    <property type="match status" value="1"/>
</dbReference>
<dbReference type="Proteomes" id="UP000824087">
    <property type="component" value="Unassembled WGS sequence"/>
</dbReference>
<feature type="transmembrane region" description="Helical" evidence="6">
    <location>
        <begin position="110"/>
        <end position="132"/>
    </location>
</feature>
<feature type="transmembrane region" description="Helical" evidence="6">
    <location>
        <begin position="30"/>
        <end position="60"/>
    </location>
</feature>
<dbReference type="PANTHER" id="PTHR13353">
    <property type="entry name" value="TRANSMEMBRANE PROTEIN 19"/>
    <property type="match status" value="1"/>
</dbReference>
<dbReference type="EMBL" id="DVML01000025">
    <property type="protein sequence ID" value="HIU22891.1"/>
    <property type="molecule type" value="Genomic_DNA"/>
</dbReference>
<feature type="transmembrane region" description="Helical" evidence="6">
    <location>
        <begin position="153"/>
        <end position="174"/>
    </location>
</feature>
<dbReference type="GO" id="GO:0016020">
    <property type="term" value="C:membrane"/>
    <property type="evidence" value="ECO:0007669"/>
    <property type="project" value="UniProtKB-SubCell"/>
</dbReference>
<keyword evidence="5 6" id="KW-0472">Membrane</keyword>
<protein>
    <submittedName>
        <fullName evidence="7">DUF92 domain-containing protein</fullName>
    </submittedName>
</protein>
<reference evidence="7" key="1">
    <citation type="submission" date="2020-10" db="EMBL/GenBank/DDBJ databases">
        <authorList>
            <person name="Gilroy R."/>
        </authorList>
    </citation>
    <scope>NUCLEOTIDE SEQUENCE</scope>
    <source>
        <strain evidence="7">CHK197-8231</strain>
    </source>
</reference>
<sequence length="261" mass="28690">MELLFSLGLSAFLALVAIYKKALTYFATLIAFLSSVVITYCGGIPAFLVLAMTFIGTLVADKVSIRRKEKIFDSTNEKHGRRDTIQILCNVGVATGAILLYGIFKDEKFFWVYASVMASSLADSMASEIGVLTKGKTFDLRTGKVVERGLSGGVSVLGLQASFVGALTIALITMSFDFSILGLGIVTFCGWFGAFIDSLLGALFQVKYRCLICQKLTEKRIHCKHETIYQSGIRWLNNDAVNLCNNIITFFISLSILIFLY</sequence>
<name>A0A9D1HUD1_9BACT</name>
<feature type="transmembrane region" description="Helical" evidence="6">
    <location>
        <begin position="180"/>
        <end position="204"/>
    </location>
</feature>
<keyword evidence="3 6" id="KW-0812">Transmembrane</keyword>
<reference evidence="7" key="2">
    <citation type="journal article" date="2021" name="PeerJ">
        <title>Extensive microbial diversity within the chicken gut microbiome revealed by metagenomics and culture.</title>
        <authorList>
            <person name="Gilroy R."/>
            <person name="Ravi A."/>
            <person name="Getino M."/>
            <person name="Pursley I."/>
            <person name="Horton D.L."/>
            <person name="Alikhan N.F."/>
            <person name="Baker D."/>
            <person name="Gharbi K."/>
            <person name="Hall N."/>
            <person name="Watson M."/>
            <person name="Adriaenssens E.M."/>
            <person name="Foster-Nyarko E."/>
            <person name="Jarju S."/>
            <person name="Secka A."/>
            <person name="Antonio M."/>
            <person name="Oren A."/>
            <person name="Chaudhuri R.R."/>
            <person name="La Ragione R."/>
            <person name="Hildebrand F."/>
            <person name="Pallen M.J."/>
        </authorList>
    </citation>
    <scope>NUCLEOTIDE SEQUENCE</scope>
    <source>
        <strain evidence="7">CHK197-8231</strain>
    </source>
</reference>
<feature type="transmembrane region" description="Helical" evidence="6">
    <location>
        <begin position="240"/>
        <end position="260"/>
    </location>
</feature>
<accession>A0A9D1HUD1</accession>
<keyword evidence="4 6" id="KW-1133">Transmembrane helix</keyword>
<evidence type="ECO:0000256" key="5">
    <source>
        <dbReference type="ARBA" id="ARBA00023136"/>
    </source>
</evidence>
<evidence type="ECO:0000256" key="1">
    <source>
        <dbReference type="ARBA" id="ARBA00004141"/>
    </source>
</evidence>
<comment type="similarity">
    <text evidence="2">Belongs to the TMEM19 family.</text>
</comment>
<dbReference type="InterPro" id="IPR002794">
    <property type="entry name" value="DUF92_TMEM19"/>
</dbReference>
<evidence type="ECO:0000256" key="6">
    <source>
        <dbReference type="SAM" id="Phobius"/>
    </source>
</evidence>
<evidence type="ECO:0000256" key="3">
    <source>
        <dbReference type="ARBA" id="ARBA00022692"/>
    </source>
</evidence>